<evidence type="ECO:0000256" key="3">
    <source>
        <dbReference type="ARBA" id="ARBA00022692"/>
    </source>
</evidence>
<dbReference type="GO" id="GO:0012505">
    <property type="term" value="C:endomembrane system"/>
    <property type="evidence" value="ECO:0007669"/>
    <property type="project" value="UniProtKB-SubCell"/>
</dbReference>
<accession>A0A4V5PU15</accession>
<evidence type="ECO:0000256" key="9">
    <source>
        <dbReference type="ARBA" id="ARBA00025198"/>
    </source>
</evidence>
<evidence type="ECO:0000313" key="16">
    <source>
        <dbReference type="Proteomes" id="UP000309138"/>
    </source>
</evidence>
<keyword evidence="4 12" id="KW-0375">Hydrogen ion transport</keyword>
<evidence type="ECO:0000256" key="4">
    <source>
        <dbReference type="ARBA" id="ARBA00022781"/>
    </source>
</evidence>
<evidence type="ECO:0000256" key="5">
    <source>
        <dbReference type="ARBA" id="ARBA00022989"/>
    </source>
</evidence>
<comment type="caution">
    <text evidence="15">The sequence shown here is derived from an EMBL/GenBank/DDBJ whole genome shotgun (WGS) entry which is preliminary data.</text>
</comment>
<dbReference type="GO" id="GO:0045259">
    <property type="term" value="C:proton-transporting ATP synthase complex"/>
    <property type="evidence" value="ECO:0007669"/>
    <property type="project" value="UniProtKB-KW"/>
</dbReference>
<name>A0A4V5PU15_9SPHN</name>
<evidence type="ECO:0000256" key="6">
    <source>
        <dbReference type="ARBA" id="ARBA00023065"/>
    </source>
</evidence>
<dbReference type="GO" id="GO:0005886">
    <property type="term" value="C:plasma membrane"/>
    <property type="evidence" value="ECO:0007669"/>
    <property type="project" value="UniProtKB-SubCell"/>
</dbReference>
<dbReference type="InterPro" id="IPR002146">
    <property type="entry name" value="ATP_synth_b/b'su_bac/chlpt"/>
</dbReference>
<proteinExistence type="inferred from homology"/>
<reference evidence="15 16" key="1">
    <citation type="submission" date="2019-04" db="EMBL/GenBank/DDBJ databases">
        <authorList>
            <person name="Yang Y."/>
            <person name="Wei D."/>
        </authorList>
    </citation>
    <scope>NUCLEOTIDE SEQUENCE [LARGE SCALE GENOMIC DNA]</scope>
    <source>
        <strain evidence="15 16">L-1-4w-11</strain>
    </source>
</reference>
<keyword evidence="12" id="KW-1003">Cell membrane</keyword>
<comment type="function">
    <text evidence="10">Component of the F(0) channel, it forms part of the peripheral stalk, linking F(1) to F(0). The b'-subunit is a diverged and duplicated form of b found in plants and photosynthetic bacteria.</text>
</comment>
<dbReference type="Proteomes" id="UP000309138">
    <property type="component" value="Unassembled WGS sequence"/>
</dbReference>
<evidence type="ECO:0000256" key="13">
    <source>
        <dbReference type="RuleBase" id="RU003848"/>
    </source>
</evidence>
<feature type="transmembrane region" description="Helical" evidence="12">
    <location>
        <begin position="28"/>
        <end position="45"/>
    </location>
</feature>
<evidence type="ECO:0000256" key="8">
    <source>
        <dbReference type="ARBA" id="ARBA00023310"/>
    </source>
</evidence>
<evidence type="ECO:0000256" key="1">
    <source>
        <dbReference type="ARBA" id="ARBA00022448"/>
    </source>
</evidence>
<keyword evidence="2 12" id="KW-0138">CF(0)</keyword>
<comment type="function">
    <text evidence="9 12">F(1)F(0) ATP synthase produces ATP from ADP in the presence of a proton or sodium gradient. F-type ATPases consist of two structural domains, F(1) containing the extramembraneous catalytic core and F(0) containing the membrane proton channel, linked together by a central stalk and a peripheral stalk. During catalysis, ATP synthesis in the catalytic domain of F(1) is coupled via a rotary mechanism of the central stalk subunits to proton translocation.</text>
</comment>
<keyword evidence="7 12" id="KW-0472">Membrane</keyword>
<dbReference type="AlphaFoldDB" id="A0A4V5PU15"/>
<dbReference type="GO" id="GO:0046933">
    <property type="term" value="F:proton-transporting ATP synthase activity, rotational mechanism"/>
    <property type="evidence" value="ECO:0007669"/>
    <property type="project" value="UniProtKB-UniRule"/>
</dbReference>
<dbReference type="EMBL" id="SWKR01000002">
    <property type="protein sequence ID" value="TKD52258.1"/>
    <property type="molecule type" value="Genomic_DNA"/>
</dbReference>
<comment type="subunit">
    <text evidence="12">F-type ATPases have 2 components, F(1) - the catalytic core - and F(0) - the membrane proton channel. F(1) has five subunits: alpha(3), beta(3), gamma(1), delta(1), epsilon(1). F(0) has three main subunits: a(1), b(2) and c(10-14). The alpha and beta chains form an alternating ring which encloses part of the gamma chain. F(1) is attached to F(0) by a central stalk formed by the gamma and epsilon chains, while a peripheral stalk is formed by the delta and b chains.</text>
</comment>
<keyword evidence="1 12" id="KW-0813">Transport</keyword>
<keyword evidence="16" id="KW-1185">Reference proteome</keyword>
<keyword evidence="3 12" id="KW-0812">Transmembrane</keyword>
<keyword evidence="8 12" id="KW-0066">ATP synthesis</keyword>
<evidence type="ECO:0000256" key="12">
    <source>
        <dbReference type="HAMAP-Rule" id="MF_01398"/>
    </source>
</evidence>
<protein>
    <recommendedName>
        <fullName evidence="12">ATP synthase subunit b</fullName>
    </recommendedName>
    <alternativeName>
        <fullName evidence="12">ATP synthase F(0) sector subunit b</fullName>
    </alternativeName>
    <alternativeName>
        <fullName evidence="12">ATPase subunit I</fullName>
    </alternativeName>
    <alternativeName>
        <fullName evidence="12">F-type ATPase subunit b</fullName>
        <shortName evidence="12">F-ATPase subunit b</shortName>
    </alternativeName>
</protein>
<evidence type="ECO:0000256" key="10">
    <source>
        <dbReference type="ARBA" id="ARBA00025614"/>
    </source>
</evidence>
<evidence type="ECO:0000256" key="2">
    <source>
        <dbReference type="ARBA" id="ARBA00022547"/>
    </source>
</evidence>
<evidence type="ECO:0000256" key="7">
    <source>
        <dbReference type="ARBA" id="ARBA00023136"/>
    </source>
</evidence>
<evidence type="ECO:0000256" key="14">
    <source>
        <dbReference type="SAM" id="Coils"/>
    </source>
</evidence>
<gene>
    <name evidence="12" type="primary">atpF</name>
    <name evidence="15" type="ORF">FBR43_11510</name>
</gene>
<evidence type="ECO:0000313" key="15">
    <source>
        <dbReference type="EMBL" id="TKD52258.1"/>
    </source>
</evidence>
<evidence type="ECO:0000256" key="11">
    <source>
        <dbReference type="ARBA" id="ARBA00037847"/>
    </source>
</evidence>
<keyword evidence="5 12" id="KW-1133">Transmembrane helix</keyword>
<dbReference type="CDD" id="cd06503">
    <property type="entry name" value="ATP-synt_Fo_b"/>
    <property type="match status" value="1"/>
</dbReference>
<comment type="subcellular location">
    <subcellularLocation>
        <location evidence="12">Cell membrane</location>
        <topology evidence="12">Single-pass membrane protein</topology>
    </subcellularLocation>
    <subcellularLocation>
        <location evidence="11">Endomembrane system</location>
        <topology evidence="11">Single-pass membrane protein</topology>
    </subcellularLocation>
</comment>
<sequence>MPETGEAAIVSQGEEVPHADPTALFLDPTGWVSLAMAVFIALLLWKGVPRLVGRMLDGQIAAIRSRLDEAKQLRAEAEALRAEYAARLAGVESDAAAMVLHAEDDARAIRAKAEADAAELVERRTRMAEDKIAAAERQAIADVRIRAADAAAKAAAAIIADKHGAEADRALVDRTIAGLNRPN</sequence>
<comment type="similarity">
    <text evidence="12 13">Belongs to the ATPase B chain family.</text>
</comment>
<keyword evidence="6 12" id="KW-0406">Ion transport</keyword>
<feature type="coiled-coil region" evidence="14">
    <location>
        <begin position="60"/>
        <end position="138"/>
    </location>
</feature>
<organism evidence="15 16">
    <name type="scientific">Sphingomonas baiyangensis</name>
    <dbReference type="NCBI Taxonomy" id="2572576"/>
    <lineage>
        <taxon>Bacteria</taxon>
        <taxon>Pseudomonadati</taxon>
        <taxon>Pseudomonadota</taxon>
        <taxon>Alphaproteobacteria</taxon>
        <taxon>Sphingomonadales</taxon>
        <taxon>Sphingomonadaceae</taxon>
        <taxon>Sphingomonas</taxon>
    </lineage>
</organism>
<keyword evidence="14" id="KW-0175">Coiled coil</keyword>
<dbReference type="HAMAP" id="MF_01398">
    <property type="entry name" value="ATP_synth_b_bprime"/>
    <property type="match status" value="1"/>
</dbReference>
<dbReference type="Pfam" id="PF00430">
    <property type="entry name" value="ATP-synt_B"/>
    <property type="match status" value="1"/>
</dbReference>
<dbReference type="OrthoDB" id="7391503at2"/>